<feature type="transmembrane region" description="Helical" evidence="7">
    <location>
        <begin position="1426"/>
        <end position="1444"/>
    </location>
</feature>
<evidence type="ECO:0000256" key="7">
    <source>
        <dbReference type="SAM" id="Phobius"/>
    </source>
</evidence>
<comment type="subcellular location">
    <subcellularLocation>
        <location evidence="1">Membrane</location>
        <topology evidence="1">Multi-pass membrane protein</topology>
    </subcellularLocation>
</comment>
<feature type="compositionally biased region" description="Basic and acidic residues" evidence="6">
    <location>
        <begin position="332"/>
        <end position="346"/>
    </location>
</feature>
<feature type="region of interest" description="Disordered" evidence="6">
    <location>
        <begin position="1257"/>
        <end position="1279"/>
    </location>
</feature>
<feature type="compositionally biased region" description="Basic and acidic residues" evidence="6">
    <location>
        <begin position="272"/>
        <end position="283"/>
    </location>
</feature>
<dbReference type="EMBL" id="BLLK01000045">
    <property type="protein sequence ID" value="GFH50940.1"/>
    <property type="molecule type" value="Genomic_DNA"/>
</dbReference>
<feature type="transmembrane region" description="Helical" evidence="7">
    <location>
        <begin position="1505"/>
        <end position="1524"/>
    </location>
</feature>
<dbReference type="InterPro" id="IPR005821">
    <property type="entry name" value="Ion_trans_dom"/>
</dbReference>
<dbReference type="GO" id="GO:0098703">
    <property type="term" value="P:calcium ion import across plasma membrane"/>
    <property type="evidence" value="ECO:0007669"/>
    <property type="project" value="TreeGrafter"/>
</dbReference>
<dbReference type="PANTHER" id="PTHR10582">
    <property type="entry name" value="TRANSIENT RECEPTOR POTENTIAL ION CHANNEL PROTEIN"/>
    <property type="match status" value="1"/>
</dbReference>
<keyword evidence="3" id="KW-0677">Repeat</keyword>
<dbReference type="InterPro" id="IPR024862">
    <property type="entry name" value="TRPV"/>
</dbReference>
<feature type="region of interest" description="Disordered" evidence="6">
    <location>
        <begin position="1"/>
        <end position="283"/>
    </location>
</feature>
<dbReference type="SMART" id="SM00320">
    <property type="entry name" value="WD40"/>
    <property type="match status" value="8"/>
</dbReference>
<accession>A0AAD3CU46</accession>
<feature type="transmembrane region" description="Helical" evidence="7">
    <location>
        <begin position="1384"/>
        <end position="1405"/>
    </location>
</feature>
<organism evidence="10 11">
    <name type="scientific">Chaetoceros tenuissimus</name>
    <dbReference type="NCBI Taxonomy" id="426638"/>
    <lineage>
        <taxon>Eukaryota</taxon>
        <taxon>Sar</taxon>
        <taxon>Stramenopiles</taxon>
        <taxon>Ochrophyta</taxon>
        <taxon>Bacillariophyta</taxon>
        <taxon>Coscinodiscophyceae</taxon>
        <taxon>Chaetocerotophycidae</taxon>
        <taxon>Chaetocerotales</taxon>
        <taxon>Chaetocerotaceae</taxon>
        <taxon>Chaetoceros</taxon>
    </lineage>
</organism>
<evidence type="ECO:0008006" key="12">
    <source>
        <dbReference type="Google" id="ProtNLM"/>
    </source>
</evidence>
<evidence type="ECO:0000256" key="6">
    <source>
        <dbReference type="SAM" id="MobiDB-lite"/>
    </source>
</evidence>
<feature type="compositionally biased region" description="Acidic residues" evidence="6">
    <location>
        <begin position="169"/>
        <end position="180"/>
    </location>
</feature>
<dbReference type="GO" id="GO:0005886">
    <property type="term" value="C:plasma membrane"/>
    <property type="evidence" value="ECO:0007669"/>
    <property type="project" value="TreeGrafter"/>
</dbReference>
<feature type="transmembrane region" description="Helical" evidence="7">
    <location>
        <begin position="1353"/>
        <end position="1372"/>
    </location>
</feature>
<protein>
    <recommendedName>
        <fullName evidence="12">Ion transport domain-containing protein</fullName>
    </recommendedName>
</protein>
<feature type="domain" description="Anaphase-promoting complex subunit 4-like WD40" evidence="9">
    <location>
        <begin position="999"/>
        <end position="1079"/>
    </location>
</feature>
<evidence type="ECO:0000256" key="3">
    <source>
        <dbReference type="ARBA" id="ARBA00022737"/>
    </source>
</evidence>
<keyword evidence="2 7" id="KW-0812">Transmembrane</keyword>
<dbReference type="Pfam" id="PF12894">
    <property type="entry name" value="ANAPC4_WD40"/>
    <property type="match status" value="1"/>
</dbReference>
<evidence type="ECO:0000259" key="8">
    <source>
        <dbReference type="Pfam" id="PF00520"/>
    </source>
</evidence>
<keyword evidence="11" id="KW-1185">Reference proteome</keyword>
<dbReference type="SUPFAM" id="SSF50998">
    <property type="entry name" value="Quinoprotein alcohol dehydrogenase-like"/>
    <property type="match status" value="1"/>
</dbReference>
<reference evidence="10 11" key="1">
    <citation type="journal article" date="2021" name="Sci. Rep.">
        <title>The genome of the diatom Chaetoceros tenuissimus carries an ancient integrated fragment of an extant virus.</title>
        <authorList>
            <person name="Hongo Y."/>
            <person name="Kimura K."/>
            <person name="Takaki Y."/>
            <person name="Yoshida Y."/>
            <person name="Baba S."/>
            <person name="Kobayashi G."/>
            <person name="Nagasaki K."/>
            <person name="Hano T."/>
            <person name="Tomaru Y."/>
        </authorList>
    </citation>
    <scope>NUCLEOTIDE SEQUENCE [LARGE SCALE GENOMIC DNA]</scope>
    <source>
        <strain evidence="10 11">NIES-3715</strain>
    </source>
</reference>
<feature type="region of interest" description="Disordered" evidence="6">
    <location>
        <begin position="295"/>
        <end position="351"/>
    </location>
</feature>
<feature type="transmembrane region" description="Helical" evidence="7">
    <location>
        <begin position="1464"/>
        <end position="1485"/>
    </location>
</feature>
<dbReference type="Pfam" id="PF00520">
    <property type="entry name" value="Ion_trans"/>
    <property type="match status" value="1"/>
</dbReference>
<feature type="compositionally biased region" description="Polar residues" evidence="6">
    <location>
        <begin position="77"/>
        <end position="117"/>
    </location>
</feature>
<dbReference type="Pfam" id="PF00400">
    <property type="entry name" value="WD40"/>
    <property type="match status" value="1"/>
</dbReference>
<feature type="region of interest" description="Disordered" evidence="6">
    <location>
        <begin position="1768"/>
        <end position="1788"/>
    </location>
</feature>
<dbReference type="InterPro" id="IPR001680">
    <property type="entry name" value="WD40_rpt"/>
</dbReference>
<feature type="transmembrane region" description="Helical" evidence="7">
    <location>
        <begin position="1581"/>
        <end position="1606"/>
    </location>
</feature>
<feature type="compositionally biased region" description="Polar residues" evidence="6">
    <location>
        <begin position="187"/>
        <end position="201"/>
    </location>
</feature>
<feature type="region of interest" description="Disordered" evidence="6">
    <location>
        <begin position="384"/>
        <end position="407"/>
    </location>
</feature>
<gene>
    <name evidence="10" type="ORF">CTEN210_07416</name>
</gene>
<feature type="compositionally biased region" description="Polar residues" evidence="6">
    <location>
        <begin position="23"/>
        <end position="39"/>
    </location>
</feature>
<dbReference type="PANTHER" id="PTHR10582:SF2">
    <property type="entry name" value="INACTIVE"/>
    <property type="match status" value="1"/>
</dbReference>
<feature type="compositionally biased region" description="Polar residues" evidence="6">
    <location>
        <begin position="1267"/>
        <end position="1279"/>
    </location>
</feature>
<feature type="compositionally biased region" description="Acidic residues" evidence="6">
    <location>
        <begin position="1771"/>
        <end position="1780"/>
    </location>
</feature>
<dbReference type="GO" id="GO:0005216">
    <property type="term" value="F:monoatomic ion channel activity"/>
    <property type="evidence" value="ECO:0007669"/>
    <property type="project" value="InterPro"/>
</dbReference>
<keyword evidence="4 7" id="KW-1133">Transmembrane helix</keyword>
<feature type="compositionally biased region" description="Polar residues" evidence="6">
    <location>
        <begin position="385"/>
        <end position="402"/>
    </location>
</feature>
<feature type="compositionally biased region" description="Low complexity" evidence="6">
    <location>
        <begin position="298"/>
        <end position="310"/>
    </location>
</feature>
<comment type="caution">
    <text evidence="10">The sequence shown here is derived from an EMBL/GenBank/DDBJ whole genome shotgun (WGS) entry which is preliminary data.</text>
</comment>
<name>A0AAD3CU46_9STRA</name>
<evidence type="ECO:0000313" key="11">
    <source>
        <dbReference type="Proteomes" id="UP001054902"/>
    </source>
</evidence>
<dbReference type="Gene3D" id="2.130.10.10">
    <property type="entry name" value="YVTN repeat-like/Quinoprotein amine dehydrogenase"/>
    <property type="match status" value="3"/>
</dbReference>
<dbReference type="Gene3D" id="1.10.287.70">
    <property type="match status" value="1"/>
</dbReference>
<evidence type="ECO:0000256" key="2">
    <source>
        <dbReference type="ARBA" id="ARBA00022692"/>
    </source>
</evidence>
<evidence type="ECO:0000259" key="9">
    <source>
        <dbReference type="Pfam" id="PF12894"/>
    </source>
</evidence>
<sequence>MSGNQDKRRRSSDNRDPYGLQNELVSSQNERVLNSSNVTQYIPEPIYPPAAPFPFQNYLDRPLSDTNVARETPLPAGQNSRGNTPMNSMNGTSPPQKTIPSNTPIAPQTQNFIDNSYESERAIQSEQELNPFQKLLNFTTGGKSNDETETSSPSPPKESRSMSFSSSEYSDDSTNGDESDSFGLGTASKSQETGRNVMSPVSSRSSEDDSTDTDESDVFNLDEENDTEKEAPVETKGTSIFSSILPSPSLDATPIMNFVNKMKGNQDSPSEPLKEKSSEKEETVKVVQNAPKAVVIAPQVEEPQNVQPPVTTSSTENSPLRSSSMTEQQHQQAEKTESKTNSERTVRATNGGVNLSQMTDSQKILQKSIKLNVDRRDSISLFAKPSQTNDKNSDEFQVNQGEQNKDGKIKGVTIHESRTEDNEEIELDYEGSILSNNVDPEQSKGFVNGSFSSGKLKEIETSAECFSIKFNLDSSILAVALKDGHGVELYETHSFKLIYTIERSCTVSALDWIEEPDFYNEYDKGSKKERPQLLAVGGFDGMVKIYSISLERRDFIYLLDTFHVQTEICSMAFLKDSATNFTPTPTAIAIGEKSGKISIVTLSGYSSMSKRSTMPKVIEQSESAVLSITFGFTALSREKNGIIMVYGTKYGKLRVSLLMTHEGEWILSHPLFDLDRTGAIRALRFNHDSSLLIVGGYDKTVMIIDADMWRVVRELYMDGTVQTIEFDPYNRYLLLGNRSRTLTVVDTSTLHPIKVFHTEGWVTSVSWGGRSTIAIRSGEREVSLVLFEAIQPYDTCLESTRDEHCSMSWSGDGRFLARTKDNDVLVSDSRQKFDTIARLSHVTRSADGDMYTSVKFCHARGKRDRLATITHDGWLRVVSIRVSVGKIHQELIAAVYIEKNLKSVAWTPDGSKIICGGRETKLHTIDATTFTKYNEAIDVRGRIWMIESLSQIAYEEVGDYASSFAVAVSSGKNSCSIIDLNASSISMEITRKRTVRCQTYHPSLPVLAIGDGNNEVLIVDLVGERKLASFFVDGRVNTIAFSPAGEYIAVGTDEGTFTLHDTETFACVQEIRSSSIAMSVEFSGDSSQYLTILHANGTIQIIKLGPLLSIDYTPMHGRLNMPKWAKNEVMYRSPEGPSFLQRCMLEGSKESLNCAEWVLDEAPESVLTFDRTSGIGTFETAVELRKPNIMSMILTPVVDGTLDTRSQWSSSLLTTSMPIDGFLTLRDLVLNHPPGYATDILSKMTFMKVPFAQPRRCHPNDPKECGSATSGDPWSTNSKSLQREDSMYMKSSRFSKGNKDDIILIPACLPIPGLGTLDFLSALLSMPNVGSEIFDNDAMGIVLVVLWDAGIKYYFYIDFLMNIVFSASWIHFVDRTAESTSTGFNNPLVVTSLAWTVILINSIFLSKQAVRFYTRRGHFFSSKWHIIEFVCIVLVFSYCGYVLMVDNGMDQSFWLMSTHGKGNVPLAVVTTLFLTAKFVSMLRGFRVTGYLVAFLFQSFLDVRGFVVVIVSILMGFTVAFRLLLAQVPGECKVVLEDGNILSNDCDGDPFGNLARSVLSTFELTILGSYESDILYEARETLLLSIVFVTAVTVVLVIALNALIAVLGDSFSRVQENVSATRQRERAELIVEYLSMMPNVHRKRIERNNQYFHALLDSDGHGDLLRFRYDWQGGLNALKKELTDMTESNNLMTQRAIDQLRRDMTEEFGSMLQNEVTSVLNNVFLELKEISKFRQSSMRTRKVVNAAQKVAKIGGHGGTRIGRIRNSRSFDSVDESEEGEEHESVFLSL</sequence>
<evidence type="ECO:0000313" key="10">
    <source>
        <dbReference type="EMBL" id="GFH50940.1"/>
    </source>
</evidence>
<dbReference type="InterPro" id="IPR024977">
    <property type="entry name" value="Apc4-like_WD40_dom"/>
</dbReference>
<keyword evidence="5 7" id="KW-0472">Membrane</keyword>
<proteinExistence type="predicted"/>
<evidence type="ECO:0000256" key="1">
    <source>
        <dbReference type="ARBA" id="ARBA00004141"/>
    </source>
</evidence>
<feature type="compositionally biased region" description="Polar residues" evidence="6">
    <location>
        <begin position="311"/>
        <end position="331"/>
    </location>
</feature>
<feature type="compositionally biased region" description="Polar residues" evidence="6">
    <location>
        <begin position="124"/>
        <end position="143"/>
    </location>
</feature>
<feature type="compositionally biased region" description="Low complexity" evidence="6">
    <location>
        <begin position="239"/>
        <end position="250"/>
    </location>
</feature>
<feature type="compositionally biased region" description="Acidic residues" evidence="6">
    <location>
        <begin position="208"/>
        <end position="227"/>
    </location>
</feature>
<dbReference type="InterPro" id="IPR011047">
    <property type="entry name" value="Quinoprotein_ADH-like_sf"/>
</dbReference>
<evidence type="ECO:0000256" key="4">
    <source>
        <dbReference type="ARBA" id="ARBA00022989"/>
    </source>
</evidence>
<evidence type="ECO:0000256" key="5">
    <source>
        <dbReference type="ARBA" id="ARBA00023136"/>
    </source>
</evidence>
<dbReference type="InterPro" id="IPR015943">
    <property type="entry name" value="WD40/YVTN_repeat-like_dom_sf"/>
</dbReference>
<feature type="domain" description="Ion transport" evidence="8">
    <location>
        <begin position="1359"/>
        <end position="1616"/>
    </location>
</feature>
<dbReference type="Proteomes" id="UP001054902">
    <property type="component" value="Unassembled WGS sequence"/>
</dbReference>